<sequence>MEKVRVGITGSSGFIGSHLVTRLKQDKNIQVIPFEKNYFKDRGKLEGFVAKCDVLVHLAAMNRGDENELYNINVELVKTIVSAMEITGAMPHVIFASSTQYLLNNAYGISKKEAAKILEEWALKNSSPLSILIIPNVFGEQCKPFYNSVVATFCYQLTHGEIPKIHVNSEVELIYINELTEIIHRIILNPPEMTKELRISGTKKNIVSELLSILEKFKDLYFIKKTVPVLENLFLSNLYKVFISYVNYDDYRKTPEIHDDERGRLFEIIKFEEGGQIFFSTTRPCAIRGNHYHTRKIERFCIIKGEAVVRLRRIGTEKVIEYFISKNEPTFIEIPVFHAHNIENIGKEDLYTLIWSNELFNPDDADTFFEKV</sequence>
<dbReference type="EMBL" id="MGDE01000077">
    <property type="protein sequence ID" value="OGL46726.1"/>
    <property type="molecule type" value="Genomic_DNA"/>
</dbReference>
<dbReference type="InterPro" id="IPR011051">
    <property type="entry name" value="RmlC_Cupin_sf"/>
</dbReference>
<evidence type="ECO:0000313" key="3">
    <source>
        <dbReference type="EMBL" id="OGL46726.1"/>
    </source>
</evidence>
<dbReference type="PANTHER" id="PTHR43245">
    <property type="entry name" value="BIFUNCTIONAL POLYMYXIN RESISTANCE PROTEIN ARNA"/>
    <property type="match status" value="1"/>
</dbReference>
<dbReference type="SUPFAM" id="SSF51182">
    <property type="entry name" value="RmlC-like cupins"/>
    <property type="match status" value="1"/>
</dbReference>
<evidence type="ECO:0000259" key="2">
    <source>
        <dbReference type="Pfam" id="PF14667"/>
    </source>
</evidence>
<gene>
    <name evidence="3" type="ORF">A2W05_07800</name>
</gene>
<protein>
    <submittedName>
        <fullName evidence="3">Uncharacterized protein</fullName>
    </submittedName>
</protein>
<proteinExistence type="predicted"/>
<reference evidence="3 4" key="1">
    <citation type="journal article" date="2016" name="Nat. Commun.">
        <title>Thousands of microbial genomes shed light on interconnected biogeochemical processes in an aquifer system.</title>
        <authorList>
            <person name="Anantharaman K."/>
            <person name="Brown C.T."/>
            <person name="Hug L.A."/>
            <person name="Sharon I."/>
            <person name="Castelle C.J."/>
            <person name="Probst A.J."/>
            <person name="Thomas B.C."/>
            <person name="Singh A."/>
            <person name="Wilkins M.J."/>
            <person name="Karaoz U."/>
            <person name="Brodie E.L."/>
            <person name="Williams K.H."/>
            <person name="Hubbard S.S."/>
            <person name="Banfield J.F."/>
        </authorList>
    </citation>
    <scope>NUCLEOTIDE SEQUENCE [LARGE SCALE GENOMIC DNA]</scope>
</reference>
<feature type="domain" description="NAD-dependent epimerase/dehydratase" evidence="1">
    <location>
        <begin position="8"/>
        <end position="192"/>
    </location>
</feature>
<feature type="domain" description="Capsular polysaccharide assembling protein CapF C-terminal" evidence="2">
    <location>
        <begin position="258"/>
        <end position="368"/>
    </location>
</feature>
<dbReference type="InterPro" id="IPR001509">
    <property type="entry name" value="Epimerase_deHydtase"/>
</dbReference>
<dbReference type="PANTHER" id="PTHR43245:SF55">
    <property type="entry name" value="NAD(P)-BINDING DOMAIN-CONTAINING PROTEIN"/>
    <property type="match status" value="1"/>
</dbReference>
<evidence type="ECO:0000313" key="4">
    <source>
        <dbReference type="Proteomes" id="UP000178797"/>
    </source>
</evidence>
<accession>A0A1F7RYS4</accession>
<dbReference type="SUPFAM" id="SSF51735">
    <property type="entry name" value="NAD(P)-binding Rossmann-fold domains"/>
    <property type="match status" value="1"/>
</dbReference>
<dbReference type="InterPro" id="IPR036291">
    <property type="entry name" value="NAD(P)-bd_dom_sf"/>
</dbReference>
<dbReference type="Proteomes" id="UP000178797">
    <property type="component" value="Unassembled WGS sequence"/>
</dbReference>
<dbReference type="InterPro" id="IPR050177">
    <property type="entry name" value="Lipid_A_modif_metabolic_enz"/>
</dbReference>
<dbReference type="Gene3D" id="2.60.120.10">
    <property type="entry name" value="Jelly Rolls"/>
    <property type="match status" value="1"/>
</dbReference>
<evidence type="ECO:0000259" key="1">
    <source>
        <dbReference type="Pfam" id="PF01370"/>
    </source>
</evidence>
<dbReference type="Gene3D" id="3.40.50.720">
    <property type="entry name" value="NAD(P)-binding Rossmann-like Domain"/>
    <property type="match status" value="1"/>
</dbReference>
<dbReference type="InterPro" id="IPR029303">
    <property type="entry name" value="CapF_C"/>
</dbReference>
<dbReference type="InterPro" id="IPR014710">
    <property type="entry name" value="RmlC-like_jellyroll"/>
</dbReference>
<dbReference type="Pfam" id="PF01370">
    <property type="entry name" value="Epimerase"/>
    <property type="match status" value="1"/>
</dbReference>
<dbReference type="CDD" id="cd07007">
    <property type="entry name" value="cupin_CapF-like_C"/>
    <property type="match status" value="1"/>
</dbReference>
<dbReference type="AlphaFoldDB" id="A0A1F7RYS4"/>
<comment type="caution">
    <text evidence="3">The sequence shown here is derived from an EMBL/GenBank/DDBJ whole genome shotgun (WGS) entry which is preliminary data.</text>
</comment>
<dbReference type="Pfam" id="PF14667">
    <property type="entry name" value="Polysacc_synt_C"/>
    <property type="match status" value="1"/>
</dbReference>
<name>A0A1F7RYS4_9BACT</name>
<organism evidence="3 4">
    <name type="scientific">Candidatus Schekmanbacteria bacterium RBG_16_38_10</name>
    <dbReference type="NCBI Taxonomy" id="1817879"/>
    <lineage>
        <taxon>Bacteria</taxon>
        <taxon>Candidatus Schekmaniibacteriota</taxon>
    </lineage>
</organism>